<reference evidence="3" key="1">
    <citation type="journal article" date="2019" name="Int. J. Syst. Evol. Microbiol.">
        <title>The Global Catalogue of Microorganisms (GCM) 10K type strain sequencing project: providing services to taxonomists for standard genome sequencing and annotation.</title>
        <authorList>
            <consortium name="The Broad Institute Genomics Platform"/>
            <consortium name="The Broad Institute Genome Sequencing Center for Infectious Disease"/>
            <person name="Wu L."/>
            <person name="Ma J."/>
        </authorList>
    </citation>
    <scope>NUCLEOTIDE SEQUENCE [LARGE SCALE GENOMIC DNA]</scope>
    <source>
        <strain evidence="3">KCTC 33522</strain>
    </source>
</reference>
<evidence type="ECO:0000313" key="2">
    <source>
        <dbReference type="EMBL" id="MFD2869498.1"/>
    </source>
</evidence>
<comment type="caution">
    <text evidence="2">The sequence shown here is derived from an EMBL/GenBank/DDBJ whole genome shotgun (WGS) entry which is preliminary data.</text>
</comment>
<organism evidence="2 3">
    <name type="scientific">Kurthia populi</name>
    <dbReference type="NCBI Taxonomy" id="1562132"/>
    <lineage>
        <taxon>Bacteria</taxon>
        <taxon>Bacillati</taxon>
        <taxon>Bacillota</taxon>
        <taxon>Bacilli</taxon>
        <taxon>Bacillales</taxon>
        <taxon>Caryophanaceae</taxon>
        <taxon>Kurthia</taxon>
    </lineage>
</organism>
<keyword evidence="1" id="KW-0732">Signal</keyword>
<protein>
    <recommendedName>
        <fullName evidence="4">Extracellular protein</fullName>
    </recommendedName>
</protein>
<dbReference type="RefSeq" id="WP_380148201.1">
    <property type="nucleotide sequence ID" value="NZ_JBHUOR010000119.1"/>
</dbReference>
<name>A0ABW5Y2H2_9BACL</name>
<dbReference type="Proteomes" id="UP001597568">
    <property type="component" value="Unassembled WGS sequence"/>
</dbReference>
<keyword evidence="3" id="KW-1185">Reference proteome</keyword>
<evidence type="ECO:0008006" key="4">
    <source>
        <dbReference type="Google" id="ProtNLM"/>
    </source>
</evidence>
<accession>A0ABW5Y2H2</accession>
<feature type="chain" id="PRO_5045262094" description="Extracellular protein" evidence="1">
    <location>
        <begin position="25"/>
        <end position="241"/>
    </location>
</feature>
<gene>
    <name evidence="2" type="ORF">ACFSY7_13470</name>
</gene>
<feature type="signal peptide" evidence="1">
    <location>
        <begin position="1"/>
        <end position="24"/>
    </location>
</feature>
<evidence type="ECO:0000313" key="3">
    <source>
        <dbReference type="Proteomes" id="UP001597568"/>
    </source>
</evidence>
<evidence type="ECO:0000256" key="1">
    <source>
        <dbReference type="SAM" id="SignalP"/>
    </source>
</evidence>
<proteinExistence type="predicted"/>
<sequence length="241" mass="26190">MKKFVQKIAFVTATSVLGIGTVAALPVSPITAKAATETEQVMAQVNDALKTTLPVTLPHKIPVTSGKHLTAKTTVSKHYYKVVFYETSHKVPVNAKKLTTVSKKVVARIQMERYTTKAEALSHVNYLNYSKYGGQKVALTHGITGYQDAGAGQLYTSWNEGRWALATHTYTNQNARGVTLAKDTVHYLETHLLPAPNQYGAIQLDAVGKNHALRLQKGTAVMTIDKVTTAKGLLTIATSVR</sequence>
<dbReference type="EMBL" id="JBHUOR010000119">
    <property type="protein sequence ID" value="MFD2869498.1"/>
    <property type="molecule type" value="Genomic_DNA"/>
</dbReference>